<accession>A0A6N6JAK8</accession>
<dbReference type="Proteomes" id="UP000436822">
    <property type="component" value="Unassembled WGS sequence"/>
</dbReference>
<name>A0A6N6JAK8_9RHOB</name>
<dbReference type="SUPFAM" id="SSF52402">
    <property type="entry name" value="Adenine nucleotide alpha hydrolases-like"/>
    <property type="match status" value="1"/>
</dbReference>
<evidence type="ECO:0000313" key="1">
    <source>
        <dbReference type="EMBL" id="GFE63225.1"/>
    </source>
</evidence>
<dbReference type="EMBL" id="BLJE01000001">
    <property type="protein sequence ID" value="GFE63225.1"/>
    <property type="molecule type" value="Genomic_DNA"/>
</dbReference>
<evidence type="ECO:0000313" key="2">
    <source>
        <dbReference type="Proteomes" id="UP000436822"/>
    </source>
</evidence>
<comment type="caution">
    <text evidence="1">The sequence shown here is derived from an EMBL/GenBank/DDBJ whole genome shotgun (WGS) entry which is preliminary data.</text>
</comment>
<protein>
    <recommendedName>
        <fullName evidence="3">Asparagine synthase</fullName>
    </recommendedName>
</protein>
<dbReference type="AlphaFoldDB" id="A0A6N6JAK8"/>
<keyword evidence="2" id="KW-1185">Reference proteome</keyword>
<dbReference type="InterPro" id="IPR014729">
    <property type="entry name" value="Rossmann-like_a/b/a_fold"/>
</dbReference>
<organism evidence="1 2">
    <name type="scientific">Litoreibacter roseus</name>
    <dbReference type="NCBI Taxonomy" id="2601869"/>
    <lineage>
        <taxon>Bacteria</taxon>
        <taxon>Pseudomonadati</taxon>
        <taxon>Pseudomonadota</taxon>
        <taxon>Alphaproteobacteria</taxon>
        <taxon>Rhodobacterales</taxon>
        <taxon>Roseobacteraceae</taxon>
        <taxon>Litoreibacter</taxon>
    </lineage>
</organism>
<proteinExistence type="predicted"/>
<reference evidence="1 2" key="1">
    <citation type="submission" date="2019-12" db="EMBL/GenBank/DDBJ databases">
        <title>Litoreibacter badius sp. nov., a novel bacteriochlorophyll a-containing bacterium in the genus Litoreibacter.</title>
        <authorList>
            <person name="Kanamuro M."/>
            <person name="Takabe Y."/>
            <person name="Mori K."/>
            <person name="Takaichi S."/>
            <person name="Hanada S."/>
        </authorList>
    </citation>
    <scope>NUCLEOTIDE SEQUENCE [LARGE SCALE GENOMIC DNA]</scope>
    <source>
        <strain evidence="1 2">K6</strain>
    </source>
</reference>
<gene>
    <name evidence="1" type="ORF">KIN_02990</name>
</gene>
<dbReference type="OrthoDB" id="8335492at2"/>
<dbReference type="Gene3D" id="3.40.50.620">
    <property type="entry name" value="HUPs"/>
    <property type="match status" value="1"/>
</dbReference>
<dbReference type="RefSeq" id="WP_159804181.1">
    <property type="nucleotide sequence ID" value="NZ_BLJE01000001.1"/>
</dbReference>
<sequence length="476" mass="54060">MTVRPTALTSCEQSNRDFAETFIYQFILSQEASLDTPGWQEKACNGWTLRHSEKLDTAPLTDANGKPVGFLLGIAVDANGKSLHKGVKFRLAATDPGFIDAVEETITGCAGRYLFAVLTPEFQSVYTDPVADLGMVYDPTTRIVASSLMLALRDDILPNEVVPFDDIRSGAQFYTLGHTRDQRVKRMLANFYLDLRTFTTARFWPRPDTDLEVRQDTPVETTDLIIERLRAVFCEILRTQTCMVPLSGGRDSRCLIGVGSAEIHRARTLFTWRFHRQSGLDSETAKVIARRLDLPHEEYLFQKLTMRSKQTYLLRNGYAIYGTALRSLGIMETLPEGHVLPRGNIMGILRATNWTGQSEGPLNLTHAIRRLRLGEASGAAHSTTDRWTHEFMMWYQTLPEVGRSKVYDLLWTDIVLPHNQGAREYGVPNNFIVNPYNDRRLLQLSMQLPLAFRRRDKAYDQIAERTVPHLSDIPYI</sequence>
<evidence type="ECO:0008006" key="3">
    <source>
        <dbReference type="Google" id="ProtNLM"/>
    </source>
</evidence>